<dbReference type="Proteomes" id="UP000784294">
    <property type="component" value="Unassembled WGS sequence"/>
</dbReference>
<accession>A0A3S5CUN9</accession>
<name>A0A3S5CUN9_9PLAT</name>
<keyword evidence="2" id="KW-1185">Reference proteome</keyword>
<gene>
    <name evidence="1" type="ORF">PXEA_LOCUS32113</name>
</gene>
<proteinExistence type="predicted"/>
<dbReference type="EMBL" id="CAAALY010258629">
    <property type="protein sequence ID" value="VEL38673.1"/>
    <property type="molecule type" value="Genomic_DNA"/>
</dbReference>
<protein>
    <submittedName>
        <fullName evidence="1">Uncharacterized protein</fullName>
    </submittedName>
</protein>
<sequence>MCLCACVCARSPFGTEAASAIAGVGWMGKIERDSPPREAISTERNWMSSLFENPDRPAWLPPHSCLLPRSRSEGDETPKLGYRNRVVRPTGTIAFLVEREQETT</sequence>
<evidence type="ECO:0000313" key="2">
    <source>
        <dbReference type="Proteomes" id="UP000784294"/>
    </source>
</evidence>
<evidence type="ECO:0000313" key="1">
    <source>
        <dbReference type="EMBL" id="VEL38673.1"/>
    </source>
</evidence>
<dbReference type="AlphaFoldDB" id="A0A3S5CUN9"/>
<reference evidence="1" key="1">
    <citation type="submission" date="2018-11" db="EMBL/GenBank/DDBJ databases">
        <authorList>
            <consortium name="Pathogen Informatics"/>
        </authorList>
    </citation>
    <scope>NUCLEOTIDE SEQUENCE</scope>
</reference>
<comment type="caution">
    <text evidence="1">The sequence shown here is derived from an EMBL/GenBank/DDBJ whole genome shotgun (WGS) entry which is preliminary data.</text>
</comment>
<organism evidence="1 2">
    <name type="scientific">Protopolystoma xenopodis</name>
    <dbReference type="NCBI Taxonomy" id="117903"/>
    <lineage>
        <taxon>Eukaryota</taxon>
        <taxon>Metazoa</taxon>
        <taxon>Spiralia</taxon>
        <taxon>Lophotrochozoa</taxon>
        <taxon>Platyhelminthes</taxon>
        <taxon>Monogenea</taxon>
        <taxon>Polyopisthocotylea</taxon>
        <taxon>Polystomatidea</taxon>
        <taxon>Polystomatidae</taxon>
        <taxon>Protopolystoma</taxon>
    </lineage>
</organism>